<dbReference type="AlphaFoldDB" id="A0A2U3B5Y1"/>
<keyword evidence="9" id="KW-0645">Protease</keyword>
<evidence type="ECO:0000256" key="1">
    <source>
        <dbReference type="ARBA" id="ARBA00004496"/>
    </source>
</evidence>
<dbReference type="InterPro" id="IPR023483">
    <property type="entry name" value="Uncharacterised_SprT"/>
</dbReference>
<feature type="active site" evidence="7">
    <location>
        <position position="80"/>
    </location>
</feature>
<comment type="caution">
    <text evidence="9">The sequence shown here is derived from an EMBL/GenBank/DDBJ whole genome shotgun (WGS) entry which is preliminary data.</text>
</comment>
<evidence type="ECO:0000256" key="6">
    <source>
        <dbReference type="ARBA" id="ARBA00022833"/>
    </source>
</evidence>
<evidence type="ECO:0000256" key="7">
    <source>
        <dbReference type="HAMAP-Rule" id="MF_00746"/>
    </source>
</evidence>
<dbReference type="SMART" id="SM00731">
    <property type="entry name" value="SprT"/>
    <property type="match status" value="1"/>
</dbReference>
<protein>
    <recommendedName>
        <fullName evidence="3 7">Protein SprT</fullName>
    </recommendedName>
</protein>
<keyword evidence="9" id="KW-0378">Hydrolase</keyword>
<dbReference type="PANTHER" id="PTHR38773:SF1">
    <property type="entry name" value="PROTEIN SPRT"/>
    <property type="match status" value="1"/>
</dbReference>
<dbReference type="OrthoDB" id="267364at2"/>
<dbReference type="Pfam" id="PF17283">
    <property type="entry name" value="Zn_ribbon_SprT"/>
    <property type="match status" value="1"/>
</dbReference>
<reference evidence="9 10" key="1">
    <citation type="submission" date="2018-05" db="EMBL/GenBank/DDBJ databases">
        <title>Vibrio limimaris sp. nov., isolated from marine sediment.</title>
        <authorList>
            <person name="Li C.-M."/>
        </authorList>
    </citation>
    <scope>NUCLEOTIDE SEQUENCE [LARGE SCALE GENOMIC DNA]</scope>
    <source>
        <strain evidence="9 10">E4404</strain>
    </source>
</reference>
<dbReference type="PANTHER" id="PTHR38773">
    <property type="entry name" value="PROTEIN SPRT"/>
    <property type="match status" value="1"/>
</dbReference>
<keyword evidence="6 7" id="KW-0862">Zinc</keyword>
<name>A0A2U3B5Y1_9VIBR</name>
<dbReference type="NCBIfam" id="NF003421">
    <property type="entry name" value="PRK04860.1"/>
    <property type="match status" value="1"/>
</dbReference>
<keyword evidence="5 7" id="KW-0479">Metal-binding</keyword>
<feature type="domain" description="SprT-like" evidence="8">
    <location>
        <begin position="17"/>
        <end position="166"/>
    </location>
</feature>
<keyword evidence="10" id="KW-1185">Reference proteome</keyword>
<dbReference type="InterPro" id="IPR006640">
    <property type="entry name" value="SprT-like_domain"/>
</dbReference>
<keyword evidence="4 7" id="KW-0963">Cytoplasm</keyword>
<dbReference type="GO" id="GO:0005737">
    <property type="term" value="C:cytoplasm"/>
    <property type="evidence" value="ECO:0007669"/>
    <property type="project" value="UniProtKB-SubCell"/>
</dbReference>
<dbReference type="RefSeq" id="WP_109320954.1">
    <property type="nucleotide sequence ID" value="NZ_QFWT01000011.1"/>
</dbReference>
<gene>
    <name evidence="7" type="primary">sprT</name>
    <name evidence="9" type="ORF">DI392_17315</name>
</gene>
<dbReference type="HAMAP" id="MF_00746">
    <property type="entry name" value="SprT"/>
    <property type="match status" value="1"/>
</dbReference>
<comment type="cofactor">
    <cofactor evidence="7">
        <name>Zn(2+)</name>
        <dbReference type="ChEBI" id="CHEBI:29105"/>
    </cofactor>
    <text evidence="7">Binds 1 zinc ion.</text>
</comment>
<dbReference type="GO" id="GO:0008237">
    <property type="term" value="F:metallopeptidase activity"/>
    <property type="evidence" value="ECO:0007669"/>
    <property type="project" value="UniProtKB-KW"/>
</dbReference>
<sequence length="171" mass="20009">MSYRYTPTDTESRDIKQKLNHCLHRAEVAFQRTFPTPSINFKLRGKAAGKAYLQLNEIRLNPILFQENSQAFIDEVLPHEFAHHIVHQVFGRVRPHGKEWQMVMEKIFSVQAKTTHCFSIDSVQGKTFEYQCGCDTHSLTIRRHNKVIRQQSRYLCRQCGESLLFTGRQLS</sequence>
<dbReference type="EMBL" id="QFWT01000011">
    <property type="protein sequence ID" value="PWI32125.1"/>
    <property type="molecule type" value="Genomic_DNA"/>
</dbReference>
<proteinExistence type="inferred from homology"/>
<feature type="binding site" evidence="7">
    <location>
        <position position="79"/>
    </location>
    <ligand>
        <name>Zn(2+)</name>
        <dbReference type="ChEBI" id="CHEBI:29105"/>
    </ligand>
</feature>
<evidence type="ECO:0000256" key="4">
    <source>
        <dbReference type="ARBA" id="ARBA00022490"/>
    </source>
</evidence>
<dbReference type="GO" id="GO:0006508">
    <property type="term" value="P:proteolysis"/>
    <property type="evidence" value="ECO:0007669"/>
    <property type="project" value="UniProtKB-KW"/>
</dbReference>
<evidence type="ECO:0000256" key="2">
    <source>
        <dbReference type="ARBA" id="ARBA00006591"/>
    </source>
</evidence>
<evidence type="ECO:0000256" key="3">
    <source>
        <dbReference type="ARBA" id="ARBA00020082"/>
    </source>
</evidence>
<feature type="binding site" evidence="7">
    <location>
        <position position="83"/>
    </location>
    <ligand>
        <name>Zn(2+)</name>
        <dbReference type="ChEBI" id="CHEBI:29105"/>
    </ligand>
</feature>
<comment type="subcellular location">
    <subcellularLocation>
        <location evidence="1 7">Cytoplasm</location>
    </subcellularLocation>
</comment>
<dbReference type="GO" id="GO:0006950">
    <property type="term" value="P:response to stress"/>
    <property type="evidence" value="ECO:0007669"/>
    <property type="project" value="UniProtKB-ARBA"/>
</dbReference>
<evidence type="ECO:0000313" key="9">
    <source>
        <dbReference type="EMBL" id="PWI32125.1"/>
    </source>
</evidence>
<dbReference type="GO" id="GO:0008270">
    <property type="term" value="F:zinc ion binding"/>
    <property type="evidence" value="ECO:0007669"/>
    <property type="project" value="UniProtKB-UniRule"/>
</dbReference>
<accession>A0A2U3B5Y1</accession>
<evidence type="ECO:0000259" key="8">
    <source>
        <dbReference type="SMART" id="SM00731"/>
    </source>
</evidence>
<comment type="similarity">
    <text evidence="2 7">Belongs to the SprT family.</text>
</comment>
<dbReference type="InterPro" id="IPR035240">
    <property type="entry name" value="SprT_Zn_ribbon"/>
</dbReference>
<dbReference type="Proteomes" id="UP000245362">
    <property type="component" value="Unassembled WGS sequence"/>
</dbReference>
<keyword evidence="9" id="KW-0482">Metalloprotease</keyword>
<organism evidence="9 10">
    <name type="scientific">Vibrio albus</name>
    <dbReference type="NCBI Taxonomy" id="2200953"/>
    <lineage>
        <taxon>Bacteria</taxon>
        <taxon>Pseudomonadati</taxon>
        <taxon>Pseudomonadota</taxon>
        <taxon>Gammaproteobacteria</taxon>
        <taxon>Vibrionales</taxon>
        <taxon>Vibrionaceae</taxon>
        <taxon>Vibrio</taxon>
    </lineage>
</organism>
<evidence type="ECO:0000313" key="10">
    <source>
        <dbReference type="Proteomes" id="UP000245362"/>
    </source>
</evidence>
<evidence type="ECO:0000256" key="5">
    <source>
        <dbReference type="ARBA" id="ARBA00022723"/>
    </source>
</evidence>
<dbReference type="Pfam" id="PF10263">
    <property type="entry name" value="SprT-like"/>
    <property type="match status" value="1"/>
</dbReference>